<organism evidence="2 3">
    <name type="scientific">Microthlaspi erraticum</name>
    <dbReference type="NCBI Taxonomy" id="1685480"/>
    <lineage>
        <taxon>Eukaryota</taxon>
        <taxon>Viridiplantae</taxon>
        <taxon>Streptophyta</taxon>
        <taxon>Embryophyta</taxon>
        <taxon>Tracheophyta</taxon>
        <taxon>Spermatophyta</taxon>
        <taxon>Magnoliopsida</taxon>
        <taxon>eudicotyledons</taxon>
        <taxon>Gunneridae</taxon>
        <taxon>Pentapetalae</taxon>
        <taxon>rosids</taxon>
        <taxon>malvids</taxon>
        <taxon>Brassicales</taxon>
        <taxon>Brassicaceae</taxon>
        <taxon>Coluteocarpeae</taxon>
        <taxon>Microthlaspi</taxon>
    </lineage>
</organism>
<comment type="caution">
    <text evidence="2">The sequence shown here is derived from an EMBL/GenBank/DDBJ whole genome shotgun (WGS) entry which is preliminary data.</text>
</comment>
<evidence type="ECO:0000313" key="3">
    <source>
        <dbReference type="Proteomes" id="UP000467841"/>
    </source>
</evidence>
<sequence>MSRVPSPSPSRSPPTMTSLSVTQTINGSHSFTIKGLPDKSCPPRIWSLNVVEQKNGRPTVSKMDLICLLYVVNICFLEAPPFKASVSRSDSGKTTAGIRPIVRS</sequence>
<dbReference type="EMBL" id="CACVBM020001384">
    <property type="protein sequence ID" value="CAA7047909.1"/>
    <property type="molecule type" value="Genomic_DNA"/>
</dbReference>
<evidence type="ECO:0000256" key="1">
    <source>
        <dbReference type="SAM" id="MobiDB-lite"/>
    </source>
</evidence>
<accession>A0A6D2K706</accession>
<dbReference type="Proteomes" id="UP000467841">
    <property type="component" value="Unassembled WGS sequence"/>
</dbReference>
<feature type="compositionally biased region" description="Pro residues" evidence="1">
    <location>
        <begin position="1"/>
        <end position="12"/>
    </location>
</feature>
<dbReference type="AlphaFoldDB" id="A0A6D2K706"/>
<protein>
    <submittedName>
        <fullName evidence="2">Uncharacterized protein</fullName>
    </submittedName>
</protein>
<feature type="region of interest" description="Disordered" evidence="1">
    <location>
        <begin position="1"/>
        <end position="20"/>
    </location>
</feature>
<evidence type="ECO:0000313" key="2">
    <source>
        <dbReference type="EMBL" id="CAA7047909.1"/>
    </source>
</evidence>
<name>A0A6D2K706_9BRAS</name>
<reference evidence="2" key="1">
    <citation type="submission" date="2020-01" db="EMBL/GenBank/DDBJ databases">
        <authorList>
            <person name="Mishra B."/>
        </authorList>
    </citation>
    <scope>NUCLEOTIDE SEQUENCE [LARGE SCALE GENOMIC DNA]</scope>
</reference>
<proteinExistence type="predicted"/>
<dbReference type="OrthoDB" id="10637914at2759"/>
<keyword evidence="3" id="KW-1185">Reference proteome</keyword>
<feature type="region of interest" description="Disordered" evidence="1">
    <location>
        <begin position="84"/>
        <end position="104"/>
    </location>
</feature>
<gene>
    <name evidence="2" type="ORF">MERR_LOCUS35144</name>
</gene>